<sequence length="256" mass="28736">MEQQAEIFAAGNYRYVPSGVMQYSGGAAAMPGYAIRRVVFSRPVPLTEGFERIAQCLQAEGRPLTALCGCELRSPGQFSEEGFVRFNTEYVGTLQAWGIASDTVNPVPRSNVCPQVDPPAVPSFYAFSYTVPSDVDERSFVVAGSSEVPEGHANYKDHLIAYQDISPAGMREKARWVLGEMERRMRVLGYAWDDCTSSQLYLVHDPHPFLEDEFARRGAMRLGLTWHFVRPPVVDMEFEMDCRRVLLERVLPVEAV</sequence>
<accession>A0ABV8RX47</accession>
<name>A0ABV8RX47_9BURK</name>
<comment type="caution">
    <text evidence="1">The sequence shown here is derived from an EMBL/GenBank/DDBJ whole genome shotgun (WGS) entry which is preliminary data.</text>
</comment>
<evidence type="ECO:0008006" key="3">
    <source>
        <dbReference type="Google" id="ProtNLM"/>
    </source>
</evidence>
<dbReference type="Proteomes" id="UP001595756">
    <property type="component" value="Unassembled WGS sequence"/>
</dbReference>
<reference evidence="2" key="1">
    <citation type="journal article" date="2019" name="Int. J. Syst. Evol. Microbiol.">
        <title>The Global Catalogue of Microorganisms (GCM) 10K type strain sequencing project: providing services to taxonomists for standard genome sequencing and annotation.</title>
        <authorList>
            <consortium name="The Broad Institute Genomics Platform"/>
            <consortium name="The Broad Institute Genome Sequencing Center for Infectious Disease"/>
            <person name="Wu L."/>
            <person name="Ma J."/>
        </authorList>
    </citation>
    <scope>NUCLEOTIDE SEQUENCE [LARGE SCALE GENOMIC DNA]</scope>
    <source>
        <strain evidence="2">CGMCC 1.19029</strain>
    </source>
</reference>
<dbReference type="RefSeq" id="WP_376812264.1">
    <property type="nucleotide sequence ID" value="NZ_JBHSDY010000003.1"/>
</dbReference>
<gene>
    <name evidence="1" type="ORF">ACFO0J_06635</name>
</gene>
<organism evidence="1 2">
    <name type="scientific">Castellaniella hirudinis</name>
    <dbReference type="NCBI Taxonomy" id="1144617"/>
    <lineage>
        <taxon>Bacteria</taxon>
        <taxon>Pseudomonadati</taxon>
        <taxon>Pseudomonadota</taxon>
        <taxon>Betaproteobacteria</taxon>
        <taxon>Burkholderiales</taxon>
        <taxon>Alcaligenaceae</taxon>
        <taxon>Castellaniella</taxon>
    </lineage>
</organism>
<evidence type="ECO:0000313" key="2">
    <source>
        <dbReference type="Proteomes" id="UP001595756"/>
    </source>
</evidence>
<protein>
    <recommendedName>
        <fullName evidence="3">RidA family protein</fullName>
    </recommendedName>
</protein>
<evidence type="ECO:0000313" key="1">
    <source>
        <dbReference type="EMBL" id="MFC4297713.1"/>
    </source>
</evidence>
<proteinExistence type="predicted"/>
<dbReference type="EMBL" id="JBHSDY010000003">
    <property type="protein sequence ID" value="MFC4297713.1"/>
    <property type="molecule type" value="Genomic_DNA"/>
</dbReference>
<keyword evidence="2" id="KW-1185">Reference proteome</keyword>